<reference evidence="3" key="1">
    <citation type="journal article" date="2019" name="Int. J. Syst. Evol. Microbiol.">
        <title>The Global Catalogue of Microorganisms (GCM) 10K type strain sequencing project: providing services to taxonomists for standard genome sequencing and annotation.</title>
        <authorList>
            <consortium name="The Broad Institute Genomics Platform"/>
            <consortium name="The Broad Institute Genome Sequencing Center for Infectious Disease"/>
            <person name="Wu L."/>
            <person name="Ma J."/>
        </authorList>
    </citation>
    <scope>NUCLEOTIDE SEQUENCE [LARGE SCALE GENOMIC DNA]</scope>
    <source>
        <strain evidence="3">JCM 19635</strain>
    </source>
</reference>
<dbReference type="RefSeq" id="WP_380203153.1">
    <property type="nucleotide sequence ID" value="NZ_JBHTEK010000001.1"/>
</dbReference>
<keyword evidence="3" id="KW-1185">Reference proteome</keyword>
<dbReference type="InterPro" id="IPR012338">
    <property type="entry name" value="Beta-lactam/transpept-like"/>
</dbReference>
<dbReference type="GO" id="GO:0016787">
    <property type="term" value="F:hydrolase activity"/>
    <property type="evidence" value="ECO:0007669"/>
    <property type="project" value="UniProtKB-KW"/>
</dbReference>
<sequence length="364" mass="39742">MLLAGAGPSSAQWLANPLRRLLRADTAGMARVLARPGAYRLQILYTRIRRDVAGRPHFRSYRYRLRPREYFYPASAVKLAAAALALEKMRDINRLKLEAFHGHTPPIGPDSPMLTDSAFAGQTRVLRDTSSASGRPSLANYVRKALLVSDNDAFNRLYEFVGPAELNAGLARLGLHRSRLLHRLSVGDQEPASRHTNPIAFYADTAATQLLYQQPAAFYGGPGPSRACAANVSARPTCKVPSACPARWISARKTRFRCPTCSGCSGPCSFPKPYRPPAACAWPPTTTPCCARRFRNCPAKAPTPASTPRTTPTPTPSSCWVGVAPRRCRQACACSTKSARPTAFLSIMPTSRTKRKEWNSCSAP</sequence>
<evidence type="ECO:0000313" key="2">
    <source>
        <dbReference type="EMBL" id="MFC7668100.1"/>
    </source>
</evidence>
<dbReference type="Pfam" id="PF13354">
    <property type="entry name" value="Beta-lactamase2"/>
    <property type="match status" value="1"/>
</dbReference>
<evidence type="ECO:0000259" key="1">
    <source>
        <dbReference type="Pfam" id="PF13354"/>
    </source>
</evidence>
<name>A0ABW2U3Z8_9BACT</name>
<feature type="domain" description="Beta-lactamase class A catalytic" evidence="1">
    <location>
        <begin position="64"/>
        <end position="186"/>
    </location>
</feature>
<dbReference type="EMBL" id="JBHTEK010000001">
    <property type="protein sequence ID" value="MFC7668100.1"/>
    <property type="molecule type" value="Genomic_DNA"/>
</dbReference>
<organism evidence="2 3">
    <name type="scientific">Hymenobacter humi</name>
    <dbReference type="NCBI Taxonomy" id="1411620"/>
    <lineage>
        <taxon>Bacteria</taxon>
        <taxon>Pseudomonadati</taxon>
        <taxon>Bacteroidota</taxon>
        <taxon>Cytophagia</taxon>
        <taxon>Cytophagales</taxon>
        <taxon>Hymenobacteraceae</taxon>
        <taxon>Hymenobacter</taxon>
    </lineage>
</organism>
<gene>
    <name evidence="2" type="ORF">ACFQT0_12425</name>
</gene>
<proteinExistence type="predicted"/>
<dbReference type="InterPro" id="IPR045155">
    <property type="entry name" value="Beta-lactam_cat"/>
</dbReference>
<evidence type="ECO:0000313" key="3">
    <source>
        <dbReference type="Proteomes" id="UP001596513"/>
    </source>
</evidence>
<dbReference type="Gene3D" id="3.40.710.10">
    <property type="entry name" value="DD-peptidase/beta-lactamase superfamily"/>
    <property type="match status" value="1"/>
</dbReference>
<accession>A0ABW2U3Z8</accession>
<protein>
    <submittedName>
        <fullName evidence="2">Serine hydrolase</fullName>
    </submittedName>
</protein>
<dbReference type="Proteomes" id="UP001596513">
    <property type="component" value="Unassembled WGS sequence"/>
</dbReference>
<comment type="caution">
    <text evidence="2">The sequence shown here is derived from an EMBL/GenBank/DDBJ whole genome shotgun (WGS) entry which is preliminary data.</text>
</comment>
<dbReference type="SUPFAM" id="SSF56601">
    <property type="entry name" value="beta-lactamase/transpeptidase-like"/>
    <property type="match status" value="1"/>
</dbReference>
<keyword evidence="2" id="KW-0378">Hydrolase</keyword>